<feature type="compositionally biased region" description="Low complexity" evidence="1">
    <location>
        <begin position="372"/>
        <end position="411"/>
    </location>
</feature>
<evidence type="ECO:0000256" key="1">
    <source>
        <dbReference type="SAM" id="MobiDB-lite"/>
    </source>
</evidence>
<dbReference type="AlphaFoldDB" id="A0A1I6J754"/>
<feature type="compositionally biased region" description="Basic and acidic residues" evidence="1">
    <location>
        <begin position="354"/>
        <end position="366"/>
    </location>
</feature>
<keyword evidence="4" id="KW-0378">Hydrolase</keyword>
<evidence type="ECO:0000313" key="4">
    <source>
        <dbReference type="EMBL" id="SFR74797.1"/>
    </source>
</evidence>
<organism evidence="4 5">
    <name type="scientific">Halogeometricum rufum</name>
    <dbReference type="NCBI Taxonomy" id="553469"/>
    <lineage>
        <taxon>Archaea</taxon>
        <taxon>Methanobacteriati</taxon>
        <taxon>Methanobacteriota</taxon>
        <taxon>Stenosarchaea group</taxon>
        <taxon>Halobacteria</taxon>
        <taxon>Halobacteriales</taxon>
        <taxon>Haloferacaceae</taxon>
        <taxon>Halogeometricum</taxon>
    </lineage>
</organism>
<protein>
    <submittedName>
        <fullName evidence="4">Transglutaminase-like enzyme, putative cysteine protease</fullName>
    </submittedName>
</protein>
<dbReference type="EMBL" id="FOYT01000006">
    <property type="protein sequence ID" value="SFR74797.1"/>
    <property type="molecule type" value="Genomic_DNA"/>
</dbReference>
<dbReference type="OrthoDB" id="18481at2157"/>
<feature type="region of interest" description="Disordered" evidence="1">
    <location>
        <begin position="354"/>
        <end position="442"/>
    </location>
</feature>
<feature type="transmembrane region" description="Helical" evidence="2">
    <location>
        <begin position="740"/>
        <end position="760"/>
    </location>
</feature>
<proteinExistence type="predicted"/>
<accession>A0A1I6J754</accession>
<feature type="transmembrane region" description="Helical" evidence="2">
    <location>
        <begin position="698"/>
        <end position="720"/>
    </location>
</feature>
<name>A0A1I6J754_9EURY</name>
<dbReference type="InterPro" id="IPR025403">
    <property type="entry name" value="TgpA-like_C"/>
</dbReference>
<keyword evidence="2" id="KW-0812">Transmembrane</keyword>
<evidence type="ECO:0000259" key="3">
    <source>
        <dbReference type="SMART" id="SM00460"/>
    </source>
</evidence>
<sequence length="953" mass="98465">MSDDRTTLDTGDGPSIGRVVLACCCVVAVVLSAALVAPLSTAVGDAPAKSLLVFDSDAGSGSGSAGGLGALNPRSNTTVGGGVTDDSNPYRSLDSEVHFTVRSPDSAYWRTGSYATYTGTGWKRAAASRPYDGDVSPDARGARMTYRVSLETAATALPTAWRPNTVALDGTDLAVSEGRAIAAPSGLDAGTTYTAESTRPPREASVLRTAGTDYPASVESRYTTLPDGLSPRVAGLTDEVTANATTPYERAVAVERYLESNRGYSLSASHDGDDPVESFLFEMDRGYCEYFAASMAVMLRTQDVPARYVVGYSAGERTGENTYTVRNMNAHAWVEVYFPDVGWVRFDPTPAAERLDAERDAYERQEGGTYRTPEAPTGTPEPTPEAAAGTTTAAGTATPTQTATATPSDGDSSADDSGADSATGTPDESFDGPSIALNRTPVPGADVTVTVTRGDAPVSGRTVLFNGDPVGVTDDDGRVVATVPYAAELTVSLATDADAASVAVEADGVGTAPRETDRSFSVRGPTLSVASSNDSVSYPLETNVSLSFVGSEVTGSDLLVVATVGDVPVRDARVSVDGDAVGRTDATGRTAFILPDDPGNVTVTVSRGAVDGSETLALDALTLRLDRPLLPFPYATTTVRTTLGNESAGGVPVSLNGDRVATTGPNGTATVTLPPASSARVVAARYGQTTAGTVSGMLLNAGVLLATVVVGLGAVVGTAYRRGTSPLSYLARGLARASVLLDTLLAVVVSGARLTDALLAGARTLRRRLRTVGRGVLNRTIALSALPELAAAWAADRVARLRGRGEAVGSRVARRAGVADDHPDPEARTIRDCWDEFRGHVTVPKQASRTPGELAAHAVESDGLPADPVYAVRDVFRDVEYGGRAPTDRSERMARATAEIRAAVDARDGTAGDPTEEDDTDATAGGETDATEGGRSDTQGVDPDAADTPEGDE</sequence>
<feature type="domain" description="Transglutaminase-like" evidence="3">
    <location>
        <begin position="280"/>
        <end position="350"/>
    </location>
</feature>
<gene>
    <name evidence="4" type="ORF">SAMN04487947_4145</name>
</gene>
<dbReference type="SUPFAM" id="SSF54001">
    <property type="entry name" value="Cysteine proteinases"/>
    <property type="match status" value="1"/>
</dbReference>
<dbReference type="Pfam" id="PF01841">
    <property type="entry name" value="Transglut_core"/>
    <property type="match status" value="1"/>
</dbReference>
<reference evidence="5" key="1">
    <citation type="submission" date="2016-10" db="EMBL/GenBank/DDBJ databases">
        <authorList>
            <person name="Varghese N."/>
            <person name="Submissions S."/>
        </authorList>
    </citation>
    <scope>NUCLEOTIDE SEQUENCE [LARGE SCALE GENOMIC DNA]</scope>
    <source>
        <strain evidence="5">CGMCC 1.7736</strain>
    </source>
</reference>
<dbReference type="InterPro" id="IPR002931">
    <property type="entry name" value="Transglutaminase-like"/>
</dbReference>
<dbReference type="Gene3D" id="3.10.620.30">
    <property type="match status" value="1"/>
</dbReference>
<dbReference type="Proteomes" id="UP000198531">
    <property type="component" value="Unassembled WGS sequence"/>
</dbReference>
<evidence type="ECO:0000256" key="2">
    <source>
        <dbReference type="SAM" id="Phobius"/>
    </source>
</evidence>
<dbReference type="SMART" id="SM00460">
    <property type="entry name" value="TGc"/>
    <property type="match status" value="1"/>
</dbReference>
<feature type="region of interest" description="Disordered" evidence="1">
    <location>
        <begin position="63"/>
        <end position="87"/>
    </location>
</feature>
<dbReference type="PANTHER" id="PTHR42736:SF1">
    <property type="entry name" value="PROTEIN-GLUTAMINE GAMMA-GLUTAMYLTRANSFERASE"/>
    <property type="match status" value="1"/>
</dbReference>
<feature type="compositionally biased region" description="Acidic residues" evidence="1">
    <location>
        <begin position="944"/>
        <end position="953"/>
    </location>
</feature>
<feature type="region of interest" description="Disordered" evidence="1">
    <location>
        <begin position="882"/>
        <end position="953"/>
    </location>
</feature>
<keyword evidence="5" id="KW-1185">Reference proteome</keyword>
<dbReference type="InterPro" id="IPR052901">
    <property type="entry name" value="Bact_TGase-like"/>
</dbReference>
<dbReference type="STRING" id="553469.SAMN04487947_4145"/>
<feature type="compositionally biased region" description="Basic and acidic residues" evidence="1">
    <location>
        <begin position="882"/>
        <end position="894"/>
    </location>
</feature>
<feature type="transmembrane region" description="Helical" evidence="2">
    <location>
        <begin position="16"/>
        <end position="39"/>
    </location>
</feature>
<keyword evidence="4" id="KW-0645">Protease</keyword>
<keyword evidence="2" id="KW-0472">Membrane</keyword>
<dbReference type="PANTHER" id="PTHR42736">
    <property type="entry name" value="PROTEIN-GLUTAMINE GAMMA-GLUTAMYLTRANSFERASE"/>
    <property type="match status" value="1"/>
</dbReference>
<dbReference type="GO" id="GO:0006508">
    <property type="term" value="P:proteolysis"/>
    <property type="evidence" value="ECO:0007669"/>
    <property type="project" value="UniProtKB-KW"/>
</dbReference>
<keyword evidence="2" id="KW-1133">Transmembrane helix</keyword>
<dbReference type="RefSeq" id="WP_218156509.1">
    <property type="nucleotide sequence ID" value="NZ_FOYT01000006.1"/>
</dbReference>
<evidence type="ECO:0000313" key="5">
    <source>
        <dbReference type="Proteomes" id="UP000198531"/>
    </source>
</evidence>
<dbReference type="InterPro" id="IPR038765">
    <property type="entry name" value="Papain-like_cys_pep_sf"/>
</dbReference>
<dbReference type="GO" id="GO:0008233">
    <property type="term" value="F:peptidase activity"/>
    <property type="evidence" value="ECO:0007669"/>
    <property type="project" value="UniProtKB-KW"/>
</dbReference>
<dbReference type="Pfam" id="PF13559">
    <property type="entry name" value="DUF4129"/>
    <property type="match status" value="1"/>
</dbReference>
<feature type="compositionally biased region" description="Low complexity" evidence="1">
    <location>
        <begin position="922"/>
        <end position="933"/>
    </location>
</feature>